<evidence type="ECO:0008006" key="3">
    <source>
        <dbReference type="Google" id="ProtNLM"/>
    </source>
</evidence>
<reference evidence="1 2" key="1">
    <citation type="journal article" date="2015" name="Nature">
        <title>rRNA introns, odd ribosomes, and small enigmatic genomes across a large radiation of phyla.</title>
        <authorList>
            <person name="Brown C.T."/>
            <person name="Hug L.A."/>
            <person name="Thomas B.C."/>
            <person name="Sharon I."/>
            <person name="Castelle C.J."/>
            <person name="Singh A."/>
            <person name="Wilkins M.J."/>
            <person name="Williams K.H."/>
            <person name="Banfield J.F."/>
        </authorList>
    </citation>
    <scope>NUCLEOTIDE SEQUENCE [LARGE SCALE GENOMIC DNA]</scope>
</reference>
<sequence length="69" mass="7804">MNAILLCFSSLKKGREFYEFMESNGIITSLGNGNINIGLDDSYVRIVMGTSKQMDEVKIIMEKFSNLFT</sequence>
<proteinExistence type="predicted"/>
<dbReference type="AlphaFoldDB" id="A0A0G0L338"/>
<dbReference type="Proteomes" id="UP000034081">
    <property type="component" value="Unassembled WGS sequence"/>
</dbReference>
<evidence type="ECO:0000313" key="2">
    <source>
        <dbReference type="Proteomes" id="UP000034081"/>
    </source>
</evidence>
<protein>
    <recommendedName>
        <fullName evidence="3">Histidinol-phosphate aminotransferase</fullName>
    </recommendedName>
</protein>
<name>A0A0G0L338_9BACT</name>
<comment type="caution">
    <text evidence="1">The sequence shown here is derived from an EMBL/GenBank/DDBJ whole genome shotgun (WGS) entry which is preliminary data.</text>
</comment>
<evidence type="ECO:0000313" key="1">
    <source>
        <dbReference type="EMBL" id="KKQ85427.1"/>
    </source>
</evidence>
<dbReference type="EMBL" id="LBVL01000006">
    <property type="protein sequence ID" value="KKQ85427.1"/>
    <property type="molecule type" value="Genomic_DNA"/>
</dbReference>
<gene>
    <name evidence="1" type="ORF">UT08_C0006G0010</name>
</gene>
<organism evidence="1 2">
    <name type="scientific">Candidatus Woesebacteria bacterium GW2011_GWB1_38_8</name>
    <dbReference type="NCBI Taxonomy" id="1618570"/>
    <lineage>
        <taxon>Bacteria</taxon>
        <taxon>Candidatus Woeseibacteriota</taxon>
    </lineage>
</organism>
<accession>A0A0G0L338</accession>